<feature type="domain" description="IstB-like ATP-binding" evidence="1">
    <location>
        <begin position="9"/>
        <end position="148"/>
    </location>
</feature>
<dbReference type="SUPFAM" id="SSF52540">
    <property type="entry name" value="P-loop containing nucleoside triphosphate hydrolases"/>
    <property type="match status" value="1"/>
</dbReference>
<dbReference type="PATRIC" id="fig|1262449.3.peg.3709"/>
<dbReference type="InterPro" id="IPR027417">
    <property type="entry name" value="P-loop_NTPase"/>
</dbReference>
<evidence type="ECO:0000313" key="5">
    <source>
        <dbReference type="Proteomes" id="UP000030905"/>
    </source>
</evidence>
<organism evidence="2 5">
    <name type="scientific">Clostridium pasteurianum DSM 525 = ATCC 6013</name>
    <dbReference type="NCBI Taxonomy" id="1262449"/>
    <lineage>
        <taxon>Bacteria</taxon>
        <taxon>Bacillati</taxon>
        <taxon>Bacillota</taxon>
        <taxon>Clostridia</taxon>
        <taxon>Eubacteriales</taxon>
        <taxon>Clostridiaceae</taxon>
        <taxon>Clostridium</taxon>
    </lineage>
</organism>
<dbReference type="KEGG" id="cpat:CLPA_c37640"/>
<keyword evidence="2" id="KW-0547">Nucleotide-binding</keyword>
<dbReference type="KEGG" id="cpae:CPAST_c37640"/>
<reference evidence="2 5" key="1">
    <citation type="journal article" date="2015" name="Genome Announc.">
        <title>Complete Genome Sequence of the Nitrogen-Fixing and Solvent-Producing Clostridium pasteurianum DSM 525.</title>
        <authorList>
            <person name="Poehlein A."/>
            <person name="Grosse-Honebrink A."/>
            <person name="Zhang Y."/>
            <person name="Minton N.P."/>
            <person name="Daniel R."/>
        </authorList>
    </citation>
    <scope>NUCLEOTIDE SEQUENCE [LARGE SCALE GENOMIC DNA]</scope>
    <source>
        <strain evidence="2">DSM 525</strain>
        <strain evidence="5">DSM 525 / ATCC 6013</strain>
    </source>
</reference>
<dbReference type="eggNOG" id="COG1484">
    <property type="taxonomic scope" value="Bacteria"/>
</dbReference>
<dbReference type="InterPro" id="IPR002611">
    <property type="entry name" value="IstB_ATP-bd"/>
</dbReference>
<evidence type="ECO:0000313" key="3">
    <source>
        <dbReference type="EMBL" id="KRU14185.1"/>
    </source>
</evidence>
<evidence type="ECO:0000259" key="1">
    <source>
        <dbReference type="Pfam" id="PF01695"/>
    </source>
</evidence>
<dbReference type="AlphaFoldDB" id="A0A0H3J955"/>
<name>A0A0H3J955_CLOPA</name>
<sequence>MINESTVSKLNELRLTAMAESYRNQLLDSSFKDLSFEERFGLIIDTEWSRRKNNKLNKLIRKSEFSFNDACIENIEYHADRKLDKALITKLSTCNYIQEKHNIVILGASGAGKTYISCAFGIAACRNFYTTKYIRLPELLNELAIASTHYFYKYNMK</sequence>
<dbReference type="Gene3D" id="3.40.50.300">
    <property type="entry name" value="P-loop containing nucleotide triphosphate hydrolases"/>
    <property type="match status" value="1"/>
</dbReference>
<protein>
    <submittedName>
        <fullName evidence="2">Insertion sequence IS1162 putative ATP-binding protein</fullName>
    </submittedName>
    <submittedName>
        <fullName evidence="3">IstB domain protein ATP-binding protein</fullName>
    </submittedName>
</protein>
<dbReference type="GeneID" id="93075856"/>
<accession>A0A0H3J955</accession>
<evidence type="ECO:0000313" key="2">
    <source>
        <dbReference type="EMBL" id="AJA53790.1"/>
    </source>
</evidence>
<evidence type="ECO:0000313" key="4">
    <source>
        <dbReference type="Proteomes" id="UP000028042"/>
    </source>
</evidence>
<dbReference type="EMBL" id="CP009268">
    <property type="protein sequence ID" value="AJA53790.1"/>
    <property type="molecule type" value="Genomic_DNA"/>
</dbReference>
<keyword evidence="5" id="KW-1185">Reference proteome</keyword>
<dbReference type="EMBL" id="JPGY02000001">
    <property type="protein sequence ID" value="KRU14185.1"/>
    <property type="molecule type" value="Genomic_DNA"/>
</dbReference>
<gene>
    <name evidence="2" type="ORF">CLPA_c37640</name>
    <name evidence="3" type="ORF">CP6013_03441</name>
</gene>
<dbReference type="Proteomes" id="UP000030905">
    <property type="component" value="Chromosome"/>
</dbReference>
<dbReference type="Proteomes" id="UP000028042">
    <property type="component" value="Unassembled WGS sequence"/>
</dbReference>
<dbReference type="Pfam" id="PF01695">
    <property type="entry name" value="IstB_IS21"/>
    <property type="match status" value="1"/>
</dbReference>
<reference evidence="3" key="2">
    <citation type="submission" date="2015-10" db="EMBL/GenBank/DDBJ databases">
        <title>Improved Draft Genome Sequence of Clostridium pasteurianum Strain ATCC 6013 (DSM 525) Using a Hybrid Next-Generation Sequencing Approach.</title>
        <authorList>
            <person name="Pyne M.E."/>
            <person name="Utturkar S.M."/>
            <person name="Brown S.D."/>
            <person name="Moo-Young M."/>
            <person name="Chung D.A."/>
            <person name="Chou P.C."/>
        </authorList>
    </citation>
    <scope>NUCLEOTIDE SEQUENCE</scope>
    <source>
        <strain evidence="3">ATCC 6013</strain>
    </source>
</reference>
<dbReference type="RefSeq" id="WP_003447819.1">
    <property type="nucleotide sequence ID" value="NZ_ANZB01000017.1"/>
</dbReference>
<keyword evidence="2" id="KW-0067">ATP-binding</keyword>
<reference evidence="3 4" key="3">
    <citation type="journal article" name="Genome Announc.">
        <title>Improved Draft Genome Sequence of Clostridium pasteurianum Strain ATCC 6013 (DSM 525) Using a Hybrid Next-Generation Sequencing Approach.</title>
        <authorList>
            <person name="Pyne M.E."/>
            <person name="Utturkar S."/>
            <person name="Brown S.D."/>
            <person name="Moo-Young M."/>
            <person name="Chung D.A."/>
            <person name="Chou C.P."/>
        </authorList>
    </citation>
    <scope>NUCLEOTIDE SEQUENCE [LARGE SCALE GENOMIC DNA]</scope>
    <source>
        <strain evidence="3 4">ATCC 6013</strain>
    </source>
</reference>
<proteinExistence type="predicted"/>
<dbReference type="GO" id="GO:0005524">
    <property type="term" value="F:ATP binding"/>
    <property type="evidence" value="ECO:0007669"/>
    <property type="project" value="UniProtKB-KW"/>
</dbReference>